<feature type="region of interest" description="Disordered" evidence="2">
    <location>
        <begin position="1"/>
        <end position="141"/>
    </location>
</feature>
<dbReference type="Proteomes" id="UP000268908">
    <property type="component" value="Unassembled WGS sequence"/>
</dbReference>
<keyword evidence="5" id="KW-1185">Reference proteome</keyword>
<comment type="caution">
    <text evidence="4">The sequence shown here is derived from an EMBL/GenBank/DDBJ whole genome shotgun (WGS) entry which is preliminary data.</text>
</comment>
<proteinExistence type="predicted"/>
<keyword evidence="1" id="KW-0802">TPR repeat</keyword>
<feature type="repeat" description="TPR" evidence="1">
    <location>
        <begin position="367"/>
        <end position="400"/>
    </location>
</feature>
<gene>
    <name evidence="4" type="ORF">DFR35_2377</name>
</gene>
<keyword evidence="3" id="KW-1133">Transmembrane helix</keyword>
<keyword evidence="3" id="KW-0812">Transmembrane</keyword>
<feature type="repeat" description="TPR" evidence="1">
    <location>
        <begin position="298"/>
        <end position="331"/>
    </location>
</feature>
<feature type="compositionally biased region" description="Low complexity" evidence="2">
    <location>
        <begin position="237"/>
        <end position="254"/>
    </location>
</feature>
<dbReference type="PANTHER" id="PTHR44809:SF1">
    <property type="entry name" value="PROTEIN O-MANNOSYL-TRANSFERASE TMTC1"/>
    <property type="match status" value="1"/>
</dbReference>
<feature type="region of interest" description="Disordered" evidence="2">
    <location>
        <begin position="173"/>
        <end position="254"/>
    </location>
</feature>
<evidence type="ECO:0000313" key="5">
    <source>
        <dbReference type="Proteomes" id="UP000268908"/>
    </source>
</evidence>
<evidence type="ECO:0000256" key="1">
    <source>
        <dbReference type="PROSITE-ProRule" id="PRU00339"/>
    </source>
</evidence>
<keyword evidence="3" id="KW-0472">Membrane</keyword>
<feature type="compositionally biased region" description="Low complexity" evidence="2">
    <location>
        <begin position="31"/>
        <end position="43"/>
    </location>
</feature>
<evidence type="ECO:0000256" key="3">
    <source>
        <dbReference type="SAM" id="Phobius"/>
    </source>
</evidence>
<feature type="transmembrane region" description="Helical" evidence="3">
    <location>
        <begin position="144"/>
        <end position="165"/>
    </location>
</feature>
<dbReference type="InterPro" id="IPR019734">
    <property type="entry name" value="TPR_rpt"/>
</dbReference>
<dbReference type="SUPFAM" id="SSF48452">
    <property type="entry name" value="TPR-like"/>
    <property type="match status" value="1"/>
</dbReference>
<dbReference type="Pfam" id="PF13432">
    <property type="entry name" value="TPR_16"/>
    <property type="match status" value="1"/>
</dbReference>
<feature type="compositionally biased region" description="Pro residues" evidence="2">
    <location>
        <begin position="86"/>
        <end position="98"/>
    </location>
</feature>
<dbReference type="SMART" id="SM00028">
    <property type="entry name" value="TPR"/>
    <property type="match status" value="4"/>
</dbReference>
<feature type="compositionally biased region" description="Low complexity" evidence="2">
    <location>
        <begin position="99"/>
        <end position="110"/>
    </location>
</feature>
<sequence>MDALKKAEQAKQSGDPPAGAGEELRLEPIDAATPATAEAPAEPQSGGKQLPELPAQLEVLDADFIAHAASAPPEKRPSKPAAEAPQPQPRPAPQPAAAPQPVAAAPAAARPGPPPRTAAPADNERKAAQQVFTAKQPERSRKGFAIAVGGATVVGIAAIGGYFWWQLQPKSGLAGKAPTQASPAPQPSQIAAAPPAAPMAPAAAPALPAPAASTSAAAKVAARSDDEADEAPPPRRAGPTRAAPAAAPADPASPVRITRSQLKVNPSLAQGFEALNAGDLATAQAEYERVLRSEPRNSDALHGLAAIALRQHNVAKAEDYWLKALEADPKDARAQAALINSGARGGADPQAQESRLKTLIAAQPEIAALHFALGNILARQARWNESQQAYFRAYSIEPENPDYAFNLAVSLDQLRQPRLAAQYYNQALATAAQRPAGFDKALVASRLRELQP</sequence>
<dbReference type="InterPro" id="IPR052943">
    <property type="entry name" value="TMTC_O-mannosyl-trnsfr"/>
</dbReference>
<dbReference type="EMBL" id="RCCI01000006">
    <property type="protein sequence ID" value="RLJ63745.1"/>
    <property type="molecule type" value="Genomic_DNA"/>
</dbReference>
<reference evidence="4 5" key="1">
    <citation type="submission" date="2018-10" db="EMBL/GenBank/DDBJ databases">
        <title>Genomic Encyclopedia of Type Strains, Phase IV (KMG-IV): sequencing the most valuable type-strain genomes for metagenomic binning, comparative biology and taxonomic classification.</title>
        <authorList>
            <person name="Goeker M."/>
        </authorList>
    </citation>
    <scope>NUCLEOTIDE SEQUENCE [LARGE SCALE GENOMIC DNA]</scope>
    <source>
        <strain evidence="4 5">DSM 26916</strain>
    </source>
</reference>
<accession>A0A497XB00</accession>
<dbReference type="PROSITE" id="PS50005">
    <property type="entry name" value="TPR"/>
    <property type="match status" value="2"/>
</dbReference>
<organism evidence="4 5">
    <name type="scientific">Sulfurisoma sediminicola</name>
    <dbReference type="NCBI Taxonomy" id="1381557"/>
    <lineage>
        <taxon>Bacteria</taxon>
        <taxon>Pseudomonadati</taxon>
        <taxon>Pseudomonadota</taxon>
        <taxon>Betaproteobacteria</taxon>
        <taxon>Nitrosomonadales</taxon>
        <taxon>Sterolibacteriaceae</taxon>
        <taxon>Sulfurisoma</taxon>
    </lineage>
</organism>
<evidence type="ECO:0000256" key="2">
    <source>
        <dbReference type="SAM" id="MobiDB-lite"/>
    </source>
</evidence>
<dbReference type="InterPro" id="IPR011990">
    <property type="entry name" value="TPR-like_helical_dom_sf"/>
</dbReference>
<name>A0A497XB00_9PROT</name>
<evidence type="ECO:0000313" key="4">
    <source>
        <dbReference type="EMBL" id="RLJ63745.1"/>
    </source>
</evidence>
<dbReference type="Gene3D" id="1.25.40.10">
    <property type="entry name" value="Tetratricopeptide repeat domain"/>
    <property type="match status" value="2"/>
</dbReference>
<feature type="compositionally biased region" description="Low complexity" evidence="2">
    <location>
        <begin position="177"/>
        <end position="221"/>
    </location>
</feature>
<protein>
    <submittedName>
        <fullName evidence="4">Tfp pilus assembly protein PilF</fullName>
    </submittedName>
</protein>
<dbReference type="AlphaFoldDB" id="A0A497XB00"/>
<dbReference type="PANTHER" id="PTHR44809">
    <property type="match status" value="1"/>
</dbReference>